<evidence type="ECO:0000313" key="10">
    <source>
        <dbReference type="Proteomes" id="UP000546031"/>
    </source>
</evidence>
<dbReference type="PANTHER" id="PTHR34982">
    <property type="entry name" value="YOP PROTEINS TRANSLOCATION PROTEIN L"/>
    <property type="match status" value="1"/>
</dbReference>
<keyword evidence="7" id="KW-1006">Bacterial flagellum protein export</keyword>
<dbReference type="RefSeq" id="WP_176271694.1">
    <property type="nucleotide sequence ID" value="NZ_JABWTA010000001.1"/>
</dbReference>
<name>A0A850HA46_9SPHN</name>
<gene>
    <name evidence="9" type="ORF">HUO12_00235</name>
</gene>
<evidence type="ECO:0000256" key="1">
    <source>
        <dbReference type="ARBA" id="ARBA00003041"/>
    </source>
</evidence>
<reference evidence="9 10" key="1">
    <citation type="submission" date="2020-06" db="EMBL/GenBank/DDBJ databases">
        <title>Altererythrobacter lutimaris sp. nov., a marine bacterium isolated from a tidal flat.</title>
        <authorList>
            <person name="Kim D."/>
            <person name="Yoo Y."/>
            <person name="Kim J.-J."/>
        </authorList>
    </citation>
    <scope>NUCLEOTIDE SEQUENCE [LARGE SCALE GENOMIC DNA]</scope>
    <source>
        <strain evidence="9 10">JGD-16</strain>
    </source>
</reference>
<dbReference type="AlphaFoldDB" id="A0A850HA46"/>
<proteinExistence type="inferred from homology"/>
<evidence type="ECO:0000313" key="9">
    <source>
        <dbReference type="EMBL" id="NVE93318.1"/>
    </source>
</evidence>
<evidence type="ECO:0000256" key="2">
    <source>
        <dbReference type="ARBA" id="ARBA00006602"/>
    </source>
</evidence>
<evidence type="ECO:0000256" key="4">
    <source>
        <dbReference type="ARBA" id="ARBA00022448"/>
    </source>
</evidence>
<keyword evidence="5" id="KW-1005">Bacterial flagellum biogenesis</keyword>
<dbReference type="Pfam" id="PF02108">
    <property type="entry name" value="FliH"/>
    <property type="match status" value="1"/>
</dbReference>
<feature type="domain" description="Flagellar assembly protein FliH/Type III secretion system HrpE" evidence="8">
    <location>
        <begin position="80"/>
        <end position="181"/>
    </location>
</feature>
<sequence>MASLSDLLEQPASTASQPSWIDALQGSEGFVDGLFQRAAVGTSSNADSAEALRAQAYAEGEAAGRAAALAEHEQTAKQQDRFKLALAQFDKAAHAALSDQLAKTVLALCEPILGDFAVDKQGLQSRCETLIAQFKDATDKLVLHVHPDDAASIDEHVRETVIIREDAGIERGSLRLEGPEGSFTDGPADWRRAIAAAVRT</sequence>
<accession>A0A850HA46</accession>
<protein>
    <recommendedName>
        <fullName evidence="3">Flagellar assembly protein FliH</fullName>
    </recommendedName>
</protein>
<dbReference type="GO" id="GO:0015031">
    <property type="term" value="P:protein transport"/>
    <property type="evidence" value="ECO:0007669"/>
    <property type="project" value="UniProtKB-KW"/>
</dbReference>
<dbReference type="GO" id="GO:0044781">
    <property type="term" value="P:bacterial-type flagellum organization"/>
    <property type="evidence" value="ECO:0007669"/>
    <property type="project" value="UniProtKB-KW"/>
</dbReference>
<comment type="similarity">
    <text evidence="2">Belongs to the FliH family.</text>
</comment>
<dbReference type="InterPro" id="IPR051472">
    <property type="entry name" value="T3SS_Stator/FliH"/>
</dbReference>
<evidence type="ECO:0000256" key="7">
    <source>
        <dbReference type="ARBA" id="ARBA00023225"/>
    </source>
</evidence>
<keyword evidence="6" id="KW-0653">Protein transport</keyword>
<dbReference type="EMBL" id="JABWTA010000001">
    <property type="protein sequence ID" value="NVE93318.1"/>
    <property type="molecule type" value="Genomic_DNA"/>
</dbReference>
<dbReference type="InterPro" id="IPR018035">
    <property type="entry name" value="Flagellar_FliH/T3SS_HrpE"/>
</dbReference>
<evidence type="ECO:0000259" key="8">
    <source>
        <dbReference type="Pfam" id="PF02108"/>
    </source>
</evidence>
<dbReference type="GO" id="GO:0005829">
    <property type="term" value="C:cytosol"/>
    <property type="evidence" value="ECO:0007669"/>
    <property type="project" value="TreeGrafter"/>
</dbReference>
<evidence type="ECO:0000256" key="3">
    <source>
        <dbReference type="ARBA" id="ARBA00016507"/>
    </source>
</evidence>
<keyword evidence="4" id="KW-0813">Transport</keyword>
<keyword evidence="10" id="KW-1185">Reference proteome</keyword>
<comment type="function">
    <text evidence="1">Needed for flagellar regrowth and assembly.</text>
</comment>
<dbReference type="PANTHER" id="PTHR34982:SF1">
    <property type="entry name" value="FLAGELLAR ASSEMBLY PROTEIN FLIH"/>
    <property type="match status" value="1"/>
</dbReference>
<evidence type="ECO:0000256" key="6">
    <source>
        <dbReference type="ARBA" id="ARBA00022927"/>
    </source>
</evidence>
<evidence type="ECO:0000256" key="5">
    <source>
        <dbReference type="ARBA" id="ARBA00022795"/>
    </source>
</evidence>
<comment type="caution">
    <text evidence="9">The sequence shown here is derived from an EMBL/GenBank/DDBJ whole genome shotgun (WGS) entry which is preliminary data.</text>
</comment>
<dbReference type="Proteomes" id="UP000546031">
    <property type="component" value="Unassembled WGS sequence"/>
</dbReference>
<organism evidence="9 10">
    <name type="scientific">Altererythrobacter lutimaris</name>
    <dbReference type="NCBI Taxonomy" id="2743979"/>
    <lineage>
        <taxon>Bacteria</taxon>
        <taxon>Pseudomonadati</taxon>
        <taxon>Pseudomonadota</taxon>
        <taxon>Alphaproteobacteria</taxon>
        <taxon>Sphingomonadales</taxon>
        <taxon>Erythrobacteraceae</taxon>
        <taxon>Altererythrobacter</taxon>
    </lineage>
</organism>